<dbReference type="OrthoDB" id="5287800at2"/>
<organism evidence="1 2">
    <name type="scientific">Halobacteriovorax marinus (strain ATCC BAA-682 / DSM 15412 / SJ)</name>
    <name type="common">Bacteriovorax marinus</name>
    <dbReference type="NCBI Taxonomy" id="862908"/>
    <lineage>
        <taxon>Bacteria</taxon>
        <taxon>Pseudomonadati</taxon>
        <taxon>Bdellovibrionota</taxon>
        <taxon>Bacteriovoracia</taxon>
        <taxon>Bacteriovoracales</taxon>
        <taxon>Halobacteriovoraceae</taxon>
        <taxon>Halobacteriovorax</taxon>
    </lineage>
</organism>
<dbReference type="Proteomes" id="UP000008963">
    <property type="component" value="Chromosome"/>
</dbReference>
<dbReference type="STRING" id="862908.BMS_2938"/>
<dbReference type="EMBL" id="FQ312005">
    <property type="protein sequence ID" value="CBW27708.1"/>
    <property type="molecule type" value="Genomic_DNA"/>
</dbReference>
<dbReference type="HOGENOM" id="CLU_480431_0_0_7"/>
<gene>
    <name evidence="1" type="ordered locus">BMS_2938</name>
</gene>
<sequence length="567" mass="67431">MFKSLLLLTLMTSVQSFGSTEKISSQVMSIELSEKKVMNLYLNKLNTFSKTYCKGGVEEEFWKKYKNFRGNGNFIPLLPDGKLDKSTVNRFIPELEQKKKWIDSQREIVKKRKNFKSEYKKLLELQKEFHSLLLFKKEYFTSSKPEERSLIRNKSKYKLIAFRNDLKKYLESLSFLQSYKFPVDHFDLRVSYDKYKSSEDVVGKRKSNEVYFFRKIVQDGAQDLNHKRSDRFLRATIDSIYLGLNENTDFISEDFRFDLKAALDAIKWHLKGKPKKQFIRLGEWSERVDRAITFYKMLRDGKVEEEGHSFSTDNLLQNRAKGRYILKDYVLSKEADSYKFWMNQSTLMQAIYVIDTILFNEVGGLDGRDALERRDVTQVVINRLTDPEYNSIDPDESIFDYLKLSEKEIAKNPWLNVMFKEGEFSFTYFFIPGNLRIYCPDMTRTGKFLRRENVSIALSLLQKPNVDFRALRYFSRASMLGRVNMAKIWSNFTPVSERPGLKVKRSHYIKGLYKKGKYTFLYDFTDAQGNLFQVLKFKKNIYVTDKQGEHFYKYRNRHYFRYFEHPL</sequence>
<dbReference type="KEGG" id="bmx:BMS_2938"/>
<reference evidence="2" key="1">
    <citation type="journal article" date="2013" name="ISME J.">
        <title>A small predatory core genome in the divergent marine Bacteriovorax marinus SJ and the terrestrial Bdellovibrio bacteriovorus.</title>
        <authorList>
            <person name="Crossman L.C."/>
            <person name="Chen H."/>
            <person name="Cerdeno-Tarraga A.M."/>
            <person name="Brooks K."/>
            <person name="Quail M.A."/>
            <person name="Pineiro S.A."/>
            <person name="Hobley L."/>
            <person name="Sockett R.E."/>
            <person name="Bentley S.D."/>
            <person name="Parkhill J."/>
            <person name="Williams H.N."/>
            <person name="Stine O.C."/>
        </authorList>
    </citation>
    <scope>NUCLEOTIDE SEQUENCE [LARGE SCALE GENOMIC DNA]</scope>
    <source>
        <strain evidence="2">ATCC BAA-682 / DSM 15412 / SJ</strain>
    </source>
</reference>
<proteinExistence type="predicted"/>
<dbReference type="PATRIC" id="fig|862908.3.peg.2810"/>
<dbReference type="AlphaFoldDB" id="E1WYR8"/>
<evidence type="ECO:0000313" key="2">
    <source>
        <dbReference type="Proteomes" id="UP000008963"/>
    </source>
</evidence>
<accession>E1WYR8</accession>
<name>E1WYR8_HALMS</name>
<keyword evidence="2" id="KW-1185">Reference proteome</keyword>
<protein>
    <submittedName>
        <fullName evidence="1">Exported protein</fullName>
    </submittedName>
</protein>
<dbReference type="RefSeq" id="WP_014245482.1">
    <property type="nucleotide sequence ID" value="NC_016620.1"/>
</dbReference>
<evidence type="ECO:0000313" key="1">
    <source>
        <dbReference type="EMBL" id="CBW27708.1"/>
    </source>
</evidence>